<reference evidence="2 3" key="1">
    <citation type="submission" date="2023-03" db="EMBL/GenBank/DDBJ databases">
        <title>WGS of Gossypium arboreum.</title>
        <authorList>
            <person name="Yu D."/>
        </authorList>
    </citation>
    <scope>NUCLEOTIDE SEQUENCE [LARGE SCALE GENOMIC DNA]</scope>
    <source>
        <tissue evidence="2">Leaf</tissue>
    </source>
</reference>
<dbReference type="EMBL" id="JARKNE010000006">
    <property type="protein sequence ID" value="KAK5824856.1"/>
    <property type="molecule type" value="Genomic_DNA"/>
</dbReference>
<gene>
    <name evidence="2" type="ORF">PVK06_019641</name>
</gene>
<organism evidence="2 3">
    <name type="scientific">Gossypium arboreum</name>
    <name type="common">Tree cotton</name>
    <name type="synonym">Gossypium nanking</name>
    <dbReference type="NCBI Taxonomy" id="29729"/>
    <lineage>
        <taxon>Eukaryota</taxon>
        <taxon>Viridiplantae</taxon>
        <taxon>Streptophyta</taxon>
        <taxon>Embryophyta</taxon>
        <taxon>Tracheophyta</taxon>
        <taxon>Spermatophyta</taxon>
        <taxon>Magnoliopsida</taxon>
        <taxon>eudicotyledons</taxon>
        <taxon>Gunneridae</taxon>
        <taxon>Pentapetalae</taxon>
        <taxon>rosids</taxon>
        <taxon>malvids</taxon>
        <taxon>Malvales</taxon>
        <taxon>Malvaceae</taxon>
        <taxon>Malvoideae</taxon>
        <taxon>Gossypium</taxon>
    </lineage>
</organism>
<dbReference type="Proteomes" id="UP001358586">
    <property type="component" value="Chromosome 6"/>
</dbReference>
<comment type="caution">
    <text evidence="2">The sequence shown here is derived from an EMBL/GenBank/DDBJ whole genome shotgun (WGS) entry which is preliminary data.</text>
</comment>
<proteinExistence type="predicted"/>
<sequence>MFNVRNIYREMTSSFNGWQSVGDFGYFENYTRRVDVLPMTSISEGISNPKNAGGVENKEGIESNAGPIWKPSADGSKIVLFSEPKPIPIELEYEGSEGKGSGKDAEEDPWFRVYLPLT</sequence>
<evidence type="ECO:0000313" key="3">
    <source>
        <dbReference type="Proteomes" id="UP001358586"/>
    </source>
</evidence>
<evidence type="ECO:0000256" key="1">
    <source>
        <dbReference type="SAM" id="MobiDB-lite"/>
    </source>
</evidence>
<feature type="region of interest" description="Disordered" evidence="1">
    <location>
        <begin position="45"/>
        <end position="67"/>
    </location>
</feature>
<accession>A0ABR0PKN0</accession>
<evidence type="ECO:0000313" key="2">
    <source>
        <dbReference type="EMBL" id="KAK5824856.1"/>
    </source>
</evidence>
<keyword evidence="3" id="KW-1185">Reference proteome</keyword>
<protein>
    <submittedName>
        <fullName evidence="2">Uncharacterized protein</fullName>
    </submittedName>
</protein>
<name>A0ABR0PKN0_GOSAR</name>